<gene>
    <name evidence="1" type="ORF">ACFPIH_23955</name>
</gene>
<comment type="caution">
    <text evidence="1">The sequence shown here is derived from an EMBL/GenBank/DDBJ whole genome shotgun (WGS) entry which is preliminary data.</text>
</comment>
<dbReference type="InterPro" id="IPR045682">
    <property type="entry name" value="DUF6193"/>
</dbReference>
<reference evidence="2" key="1">
    <citation type="journal article" date="2019" name="Int. J. Syst. Evol. Microbiol.">
        <title>The Global Catalogue of Microorganisms (GCM) 10K type strain sequencing project: providing services to taxonomists for standard genome sequencing and annotation.</title>
        <authorList>
            <consortium name="The Broad Institute Genomics Platform"/>
            <consortium name="The Broad Institute Genome Sequencing Center for Infectious Disease"/>
            <person name="Wu L."/>
            <person name="Ma J."/>
        </authorList>
    </citation>
    <scope>NUCLEOTIDE SEQUENCE [LARGE SCALE GENOMIC DNA]</scope>
    <source>
        <strain evidence="2">CGMCC 4.7177</strain>
    </source>
</reference>
<protein>
    <submittedName>
        <fullName evidence="1">DUF6193 family natural product biosynthesis protein</fullName>
    </submittedName>
</protein>
<name>A0ABV9ASV7_9ACTN</name>
<dbReference type="Pfam" id="PF19692">
    <property type="entry name" value="DUF6193"/>
    <property type="match status" value="1"/>
</dbReference>
<evidence type="ECO:0000313" key="2">
    <source>
        <dbReference type="Proteomes" id="UP001595839"/>
    </source>
</evidence>
<evidence type="ECO:0000313" key="1">
    <source>
        <dbReference type="EMBL" id="MFC4502532.1"/>
    </source>
</evidence>
<dbReference type="RefSeq" id="WP_381174849.1">
    <property type="nucleotide sequence ID" value="NZ_JBHSFK010000015.1"/>
</dbReference>
<keyword evidence="2" id="KW-1185">Reference proteome</keyword>
<dbReference type="EMBL" id="JBHSFK010000015">
    <property type="protein sequence ID" value="MFC4502532.1"/>
    <property type="molecule type" value="Genomic_DNA"/>
</dbReference>
<accession>A0ABV9ASV7</accession>
<dbReference type="Proteomes" id="UP001595839">
    <property type="component" value="Unassembled WGS sequence"/>
</dbReference>
<organism evidence="1 2">
    <name type="scientific">Streptomyces vulcanius</name>
    <dbReference type="NCBI Taxonomy" id="1441876"/>
    <lineage>
        <taxon>Bacteria</taxon>
        <taxon>Bacillati</taxon>
        <taxon>Actinomycetota</taxon>
        <taxon>Actinomycetes</taxon>
        <taxon>Kitasatosporales</taxon>
        <taxon>Streptomycetaceae</taxon>
        <taxon>Streptomyces</taxon>
    </lineage>
</organism>
<sequence>MDTTPPGHALVEAGWQKVRADGQVRPELLEAAYAEPRLRQLFP</sequence>
<proteinExistence type="predicted"/>